<feature type="binding site" evidence="18">
    <location>
        <begin position="60"/>
        <end position="64"/>
    </location>
    <ligand>
        <name>(6S)-NADPHX</name>
        <dbReference type="ChEBI" id="CHEBI:64076"/>
    </ligand>
</feature>
<keyword evidence="12 17" id="KW-0456">Lyase</keyword>
<keyword evidence="13" id="KW-0511">Multifunctional enzyme</keyword>
<evidence type="ECO:0000259" key="21">
    <source>
        <dbReference type="PROSITE" id="PS51385"/>
    </source>
</evidence>
<feature type="binding site" evidence="17">
    <location>
        <position position="388"/>
    </location>
    <ligand>
        <name>(6S)-NADPHX</name>
        <dbReference type="ChEBI" id="CHEBI:64076"/>
    </ligand>
</feature>
<dbReference type="GO" id="GO:0052855">
    <property type="term" value="F:ADP-dependent NAD(P)H-hydrate dehydratase activity"/>
    <property type="evidence" value="ECO:0007669"/>
    <property type="project" value="UniProtKB-UniRule"/>
</dbReference>
<dbReference type="RefSeq" id="WP_321534329.1">
    <property type="nucleotide sequence ID" value="NZ_JARGDL010000001.1"/>
</dbReference>
<evidence type="ECO:0000256" key="19">
    <source>
        <dbReference type="PIRNR" id="PIRNR017184"/>
    </source>
</evidence>
<dbReference type="InterPro" id="IPR000631">
    <property type="entry name" value="CARKD"/>
</dbReference>
<evidence type="ECO:0000256" key="18">
    <source>
        <dbReference type="HAMAP-Rule" id="MF_01966"/>
    </source>
</evidence>
<dbReference type="Pfam" id="PF01256">
    <property type="entry name" value="Carb_kinase"/>
    <property type="match status" value="1"/>
</dbReference>
<evidence type="ECO:0000256" key="6">
    <source>
        <dbReference type="ARBA" id="ARBA00022741"/>
    </source>
</evidence>
<dbReference type="EC" id="4.2.1.136" evidence="19"/>
<dbReference type="SUPFAM" id="SSF64153">
    <property type="entry name" value="YjeF N-terminal domain-like"/>
    <property type="match status" value="1"/>
</dbReference>
<dbReference type="PIRSF" id="PIRSF017184">
    <property type="entry name" value="Nnr"/>
    <property type="match status" value="1"/>
</dbReference>
<comment type="similarity">
    <text evidence="17">Belongs to the NnrD/CARKD family.</text>
</comment>
<dbReference type="Gene3D" id="3.40.50.10260">
    <property type="entry name" value="YjeF N-terminal domain"/>
    <property type="match status" value="1"/>
</dbReference>
<feature type="binding site" evidence="18">
    <location>
        <begin position="137"/>
        <end position="143"/>
    </location>
    <ligand>
        <name>(6S)-NADPHX</name>
        <dbReference type="ChEBI" id="CHEBI:64076"/>
    </ligand>
</feature>
<dbReference type="GO" id="GO:0052856">
    <property type="term" value="F:NAD(P)HX epimerase activity"/>
    <property type="evidence" value="ECO:0007669"/>
    <property type="project" value="UniProtKB-UniRule"/>
</dbReference>
<feature type="binding site" evidence="18">
    <location>
        <position position="133"/>
    </location>
    <ligand>
        <name>K(+)</name>
        <dbReference type="ChEBI" id="CHEBI:29103"/>
    </ligand>
</feature>
<comment type="catalytic activity">
    <reaction evidence="15 17 19">
        <text>(6S)-NADHX + ADP = AMP + phosphate + NADH + H(+)</text>
        <dbReference type="Rhea" id="RHEA:32223"/>
        <dbReference type="ChEBI" id="CHEBI:15378"/>
        <dbReference type="ChEBI" id="CHEBI:43474"/>
        <dbReference type="ChEBI" id="CHEBI:57945"/>
        <dbReference type="ChEBI" id="CHEBI:64074"/>
        <dbReference type="ChEBI" id="CHEBI:456215"/>
        <dbReference type="ChEBI" id="CHEBI:456216"/>
        <dbReference type="EC" id="4.2.1.136"/>
    </reaction>
</comment>
<dbReference type="Gene3D" id="3.40.1190.20">
    <property type="match status" value="1"/>
</dbReference>
<dbReference type="EC" id="5.1.99.6" evidence="19"/>
<comment type="subunit">
    <text evidence="17">Homotetramer.</text>
</comment>
<name>A0AAE3NXU1_9BACT</name>
<comment type="catalytic activity">
    <reaction evidence="2 18 19">
        <text>(6R)-NADPHX = (6S)-NADPHX</text>
        <dbReference type="Rhea" id="RHEA:32227"/>
        <dbReference type="ChEBI" id="CHEBI:64076"/>
        <dbReference type="ChEBI" id="CHEBI:64077"/>
        <dbReference type="EC" id="5.1.99.6"/>
    </reaction>
</comment>
<evidence type="ECO:0000256" key="17">
    <source>
        <dbReference type="HAMAP-Rule" id="MF_01965"/>
    </source>
</evidence>
<feature type="binding site" evidence="17">
    <location>
        <position position="455"/>
    </location>
    <ligand>
        <name>(6S)-NADPHX</name>
        <dbReference type="ChEBI" id="CHEBI:64076"/>
    </ligand>
</feature>
<feature type="domain" description="YjeF C-terminal" evidence="20">
    <location>
        <begin position="232"/>
        <end position="514"/>
    </location>
</feature>
<dbReference type="SUPFAM" id="SSF53613">
    <property type="entry name" value="Ribokinase-like"/>
    <property type="match status" value="1"/>
</dbReference>
<comment type="function">
    <text evidence="18">Catalyzes the epimerization of the S- and R-forms of NAD(P)HX, a damaged form of NAD(P)H that is a result of enzymatic or heat-dependent hydration. This is a prerequisite for the S-specific NAD(P)H-hydrate dehydratase to allow the repair of both epimers of NAD(P)HX.</text>
</comment>
<dbReference type="PROSITE" id="PS51383">
    <property type="entry name" value="YJEF_C_3"/>
    <property type="match status" value="1"/>
</dbReference>
<evidence type="ECO:0000256" key="15">
    <source>
        <dbReference type="ARBA" id="ARBA00048238"/>
    </source>
</evidence>
<dbReference type="InterPro" id="IPR004443">
    <property type="entry name" value="YjeF_N_dom"/>
</dbReference>
<dbReference type="AlphaFoldDB" id="A0AAE3NXU1"/>
<keyword evidence="8 17" id="KW-0521">NADP</keyword>
<sequence>MIPLFSSKDVREADNFAINILQMPSIVLMENAARSIYEAIIENFSENEFYNVGIICGKGNNGGDGFTLARHFLINEFDVTIISLANENELKGDALTNFIITKKLIDSYPNSKMIIYQSIDSLALLSDCDLIVDAILGTGSKGSLSNELQSIVNYLNKLEAYKISVDIPTGLNVETATGETIYKADLTVTLSEFKTGLFYGKGYSHCGKIVKGSIGIGDLYYETIQTNDYLIEPEDAFYGLPEKNISAHKYSNGKVLVVAGSGKYVGAACLTANAVLRSGAGACFLAFPKSIKNIALEKLESPVLIAYEDQTKEFVNLENYDELKEKIDWADSIAIGPGLGRENGTIQFIHKLLEENKNKKIVIDADALFAINKCYKNFDLSNKILTPHHKEFADLISISIDELENNLLNIGRTFSVENNCYLVLKGAPTIIFNPMGEVFINSSGNVGMAKFGTGDVLTGVIASFVAQSKEIENSLISAVYLHSLAADLLIPKKTEYGIIPQNIIEEFPNAIKFLVDSFV</sequence>
<evidence type="ECO:0000256" key="12">
    <source>
        <dbReference type="ARBA" id="ARBA00023239"/>
    </source>
</evidence>
<evidence type="ECO:0000313" key="23">
    <source>
        <dbReference type="Proteomes" id="UP001221302"/>
    </source>
</evidence>
<evidence type="ECO:0000256" key="14">
    <source>
        <dbReference type="ARBA" id="ARBA00025153"/>
    </source>
</evidence>
<dbReference type="HAMAP" id="MF_01966">
    <property type="entry name" value="NADHX_epimerase"/>
    <property type="match status" value="1"/>
</dbReference>
<dbReference type="HAMAP" id="MF_01965">
    <property type="entry name" value="NADHX_dehydratase"/>
    <property type="match status" value="1"/>
</dbReference>
<dbReference type="PANTHER" id="PTHR12592:SF0">
    <property type="entry name" value="ATP-DEPENDENT (S)-NAD(P)H-HYDRATE DEHYDRATASE"/>
    <property type="match status" value="1"/>
</dbReference>
<dbReference type="PANTHER" id="PTHR12592">
    <property type="entry name" value="ATP-DEPENDENT (S)-NAD(P)H-HYDRATE DEHYDRATASE FAMILY MEMBER"/>
    <property type="match status" value="1"/>
</dbReference>
<feature type="binding site" evidence="18">
    <location>
        <position position="61"/>
    </location>
    <ligand>
        <name>K(+)</name>
        <dbReference type="ChEBI" id="CHEBI:29103"/>
    </ligand>
</feature>
<evidence type="ECO:0000256" key="13">
    <source>
        <dbReference type="ARBA" id="ARBA00023268"/>
    </source>
</evidence>
<dbReference type="InterPro" id="IPR036652">
    <property type="entry name" value="YjeF_N_dom_sf"/>
</dbReference>
<dbReference type="GO" id="GO:0005524">
    <property type="term" value="F:ATP binding"/>
    <property type="evidence" value="ECO:0007669"/>
    <property type="project" value="UniProtKB-UniRule"/>
</dbReference>
<evidence type="ECO:0000256" key="9">
    <source>
        <dbReference type="ARBA" id="ARBA00022958"/>
    </source>
</evidence>
<evidence type="ECO:0000256" key="5">
    <source>
        <dbReference type="ARBA" id="ARBA00022723"/>
    </source>
</evidence>
<keyword evidence="5 18" id="KW-0479">Metal-binding</keyword>
<dbReference type="CDD" id="cd01171">
    <property type="entry name" value="YXKO-related"/>
    <property type="match status" value="1"/>
</dbReference>
<gene>
    <name evidence="18" type="primary">nnrE</name>
    <name evidence="17" type="synonym">nnrD</name>
    <name evidence="22" type="ORF">P0M35_00235</name>
</gene>
<organism evidence="22 23">
    <name type="scientific">Stygiobacter electus</name>
    <dbReference type="NCBI Taxonomy" id="3032292"/>
    <lineage>
        <taxon>Bacteria</taxon>
        <taxon>Pseudomonadati</taxon>
        <taxon>Ignavibacteriota</taxon>
        <taxon>Ignavibacteria</taxon>
        <taxon>Ignavibacteriales</taxon>
        <taxon>Melioribacteraceae</taxon>
        <taxon>Stygiobacter</taxon>
    </lineage>
</organism>
<keyword evidence="9 18" id="KW-0630">Potassium</keyword>
<dbReference type="GO" id="GO:0046496">
    <property type="term" value="P:nicotinamide nucleotide metabolic process"/>
    <property type="evidence" value="ECO:0007669"/>
    <property type="project" value="UniProtKB-UniRule"/>
</dbReference>
<comment type="cofactor">
    <cofactor evidence="18 19">
        <name>K(+)</name>
        <dbReference type="ChEBI" id="CHEBI:29103"/>
    </cofactor>
    <text evidence="18 19">Binds 1 potassium ion per subunit.</text>
</comment>
<comment type="similarity">
    <text evidence="18">Belongs to the NnrE/AIBP family.</text>
</comment>
<comment type="function">
    <text evidence="17">Catalyzes the dehydration of the S-form of NAD(P)HX at the expense of ADP, which is converted to AMP. Together with NAD(P)HX epimerase, which catalyzes the epimerization of the S- and R-forms, the enzyme allows the repair of both epimers of NAD(P)HX, a damaged form of NAD(P)H that is a result of enzymatic or heat-dependent hydration.</text>
</comment>
<feature type="domain" description="YjeF N-terminal" evidence="21">
    <location>
        <begin position="10"/>
        <end position="222"/>
    </location>
</feature>
<comment type="catalytic activity">
    <reaction evidence="16 17 19">
        <text>(6S)-NADPHX + ADP = AMP + phosphate + NADPH + H(+)</text>
        <dbReference type="Rhea" id="RHEA:32235"/>
        <dbReference type="ChEBI" id="CHEBI:15378"/>
        <dbReference type="ChEBI" id="CHEBI:43474"/>
        <dbReference type="ChEBI" id="CHEBI:57783"/>
        <dbReference type="ChEBI" id="CHEBI:64076"/>
        <dbReference type="ChEBI" id="CHEBI:456215"/>
        <dbReference type="ChEBI" id="CHEBI:456216"/>
        <dbReference type="EC" id="4.2.1.136"/>
    </reaction>
</comment>
<comment type="cofactor">
    <cofactor evidence="17">
        <name>Mg(2+)</name>
        <dbReference type="ChEBI" id="CHEBI:18420"/>
    </cofactor>
</comment>
<keyword evidence="23" id="KW-1185">Reference proteome</keyword>
<protein>
    <recommendedName>
        <fullName evidence="19">Bifunctional NAD(P)H-hydrate repair enzyme</fullName>
    </recommendedName>
    <alternativeName>
        <fullName evidence="19">Nicotinamide nucleotide repair protein</fullName>
    </alternativeName>
    <domain>
        <recommendedName>
            <fullName evidence="19">ADP-dependent (S)-NAD(P)H-hydrate dehydratase</fullName>
            <ecNumber evidence="19">4.2.1.136</ecNumber>
        </recommendedName>
        <alternativeName>
            <fullName evidence="19">ADP-dependent NAD(P)HX dehydratase</fullName>
        </alternativeName>
    </domain>
    <domain>
        <recommendedName>
            <fullName evidence="19">NAD(P)H-hydrate epimerase</fullName>
            <ecNumber evidence="19">5.1.99.6</ecNumber>
        </recommendedName>
    </domain>
</protein>
<dbReference type="NCBIfam" id="TIGR00196">
    <property type="entry name" value="yjeF_cterm"/>
    <property type="match status" value="1"/>
</dbReference>
<evidence type="ECO:0000256" key="7">
    <source>
        <dbReference type="ARBA" id="ARBA00022840"/>
    </source>
</evidence>
<evidence type="ECO:0000256" key="3">
    <source>
        <dbReference type="ARBA" id="ARBA00006001"/>
    </source>
</evidence>
<evidence type="ECO:0000256" key="8">
    <source>
        <dbReference type="ARBA" id="ARBA00022857"/>
    </source>
</evidence>
<comment type="function">
    <text evidence="14 19">Bifunctional enzyme that catalyzes the epimerization of the S- and R-forms of NAD(P)HX and the dehydration of the S-form of NAD(P)HX at the expense of ADP, which is converted to AMP. This allows the repair of both epimers of NAD(P)HX, a damaged form of NAD(P)H that is a result of enzymatic or heat-dependent hydration.</text>
</comment>
<dbReference type="EMBL" id="JARGDL010000001">
    <property type="protein sequence ID" value="MDF1610564.1"/>
    <property type="molecule type" value="Genomic_DNA"/>
</dbReference>
<dbReference type="InterPro" id="IPR029056">
    <property type="entry name" value="Ribokinase-like"/>
</dbReference>
<comment type="similarity">
    <text evidence="3 19">In the N-terminal section; belongs to the NnrE/AIBP family.</text>
</comment>
<dbReference type="Pfam" id="PF03853">
    <property type="entry name" value="YjeF_N"/>
    <property type="match status" value="1"/>
</dbReference>
<evidence type="ECO:0000256" key="10">
    <source>
        <dbReference type="ARBA" id="ARBA00023027"/>
    </source>
</evidence>
<dbReference type="InterPro" id="IPR017953">
    <property type="entry name" value="Carbohydrate_kinase_pred_CS"/>
</dbReference>
<evidence type="ECO:0000256" key="16">
    <source>
        <dbReference type="ARBA" id="ARBA00049209"/>
    </source>
</evidence>
<comment type="caution">
    <text evidence="18">Lacks conserved residue(s) required for the propagation of feature annotation.</text>
</comment>
<comment type="similarity">
    <text evidence="4 19">In the C-terminal section; belongs to the NnrD/CARKD family.</text>
</comment>
<dbReference type="Proteomes" id="UP001221302">
    <property type="component" value="Unassembled WGS sequence"/>
</dbReference>
<evidence type="ECO:0000256" key="2">
    <source>
        <dbReference type="ARBA" id="ARBA00000909"/>
    </source>
</evidence>
<dbReference type="GO" id="GO:0046872">
    <property type="term" value="F:metal ion binding"/>
    <property type="evidence" value="ECO:0007669"/>
    <property type="project" value="UniProtKB-UniRule"/>
</dbReference>
<accession>A0AAE3NXU1</accession>
<dbReference type="NCBIfam" id="TIGR00197">
    <property type="entry name" value="yjeF_nterm"/>
    <property type="match status" value="1"/>
</dbReference>
<evidence type="ECO:0000256" key="4">
    <source>
        <dbReference type="ARBA" id="ARBA00009524"/>
    </source>
</evidence>
<feature type="binding site" evidence="17">
    <location>
        <position position="454"/>
    </location>
    <ligand>
        <name>AMP</name>
        <dbReference type="ChEBI" id="CHEBI:456215"/>
    </ligand>
</feature>
<keyword evidence="7 17" id="KW-0067">ATP-binding</keyword>
<feature type="binding site" evidence="17">
    <location>
        <position position="338"/>
    </location>
    <ligand>
        <name>(6S)-NADPHX</name>
        <dbReference type="ChEBI" id="CHEBI:64076"/>
    </ligand>
</feature>
<feature type="binding site" evidence="18">
    <location>
        <position position="169"/>
    </location>
    <ligand>
        <name>K(+)</name>
        <dbReference type="ChEBI" id="CHEBI:29103"/>
    </ligand>
</feature>
<evidence type="ECO:0000259" key="20">
    <source>
        <dbReference type="PROSITE" id="PS51383"/>
    </source>
</evidence>
<comment type="catalytic activity">
    <reaction evidence="1 18 19">
        <text>(6R)-NADHX = (6S)-NADHX</text>
        <dbReference type="Rhea" id="RHEA:32215"/>
        <dbReference type="ChEBI" id="CHEBI:64074"/>
        <dbReference type="ChEBI" id="CHEBI:64075"/>
        <dbReference type="EC" id="5.1.99.6"/>
    </reaction>
</comment>
<comment type="caution">
    <text evidence="22">The sequence shown here is derived from an EMBL/GenBank/DDBJ whole genome shotgun (WGS) entry which is preliminary data.</text>
</comment>
<reference evidence="22" key="1">
    <citation type="submission" date="2023-03" db="EMBL/GenBank/DDBJ databases">
        <title>Stygiobacter electus gen. nov., sp. nov., facultatively anaerobic thermotolerant bacterium of the class Ignavibacteria from a well of Yessentuki mineral water deposit.</title>
        <authorList>
            <person name="Podosokorskaya O.A."/>
            <person name="Elcheninov A.G."/>
            <person name="Petrova N.F."/>
            <person name="Zavarzina D.G."/>
            <person name="Kublanov I.V."/>
            <person name="Merkel A.Y."/>
        </authorList>
    </citation>
    <scope>NUCLEOTIDE SEQUENCE</scope>
    <source>
        <strain evidence="22">09-Me</strain>
    </source>
</reference>
<keyword evidence="6 17" id="KW-0547">Nucleotide-binding</keyword>
<feature type="binding site" evidence="17">
    <location>
        <begin position="425"/>
        <end position="429"/>
    </location>
    <ligand>
        <name>AMP</name>
        <dbReference type="ChEBI" id="CHEBI:456215"/>
    </ligand>
</feature>
<dbReference type="PROSITE" id="PS51385">
    <property type="entry name" value="YJEF_N"/>
    <property type="match status" value="1"/>
</dbReference>
<proteinExistence type="inferred from homology"/>
<evidence type="ECO:0000256" key="1">
    <source>
        <dbReference type="ARBA" id="ARBA00000013"/>
    </source>
</evidence>
<feature type="binding site" evidence="18">
    <location>
        <position position="166"/>
    </location>
    <ligand>
        <name>(6S)-NADPHX</name>
        <dbReference type="ChEBI" id="CHEBI:64076"/>
    </ligand>
</feature>
<evidence type="ECO:0000313" key="22">
    <source>
        <dbReference type="EMBL" id="MDF1610564.1"/>
    </source>
</evidence>
<dbReference type="PROSITE" id="PS01049">
    <property type="entry name" value="YJEF_C_1"/>
    <property type="match status" value="1"/>
</dbReference>
<keyword evidence="10 17" id="KW-0520">NAD</keyword>
<keyword evidence="11 18" id="KW-0413">Isomerase</keyword>
<feature type="binding site" evidence="17">
    <location>
        <position position="267"/>
    </location>
    <ligand>
        <name>(6S)-NADPHX</name>
        <dbReference type="ChEBI" id="CHEBI:64076"/>
    </ligand>
</feature>
<evidence type="ECO:0000256" key="11">
    <source>
        <dbReference type="ARBA" id="ARBA00023235"/>
    </source>
</evidence>
<dbReference type="GO" id="GO:0110051">
    <property type="term" value="P:metabolite repair"/>
    <property type="evidence" value="ECO:0007669"/>
    <property type="project" value="TreeGrafter"/>
</dbReference>
<dbReference type="InterPro" id="IPR030677">
    <property type="entry name" value="Nnr"/>
</dbReference>